<dbReference type="EMBL" id="LUAW01000011">
    <property type="protein sequence ID" value="KYQ73202.1"/>
    <property type="molecule type" value="Genomic_DNA"/>
</dbReference>
<dbReference type="OrthoDB" id="6682827at2"/>
<reference evidence="1 2" key="1">
    <citation type="submission" date="2016-03" db="EMBL/GenBank/DDBJ databases">
        <title>Acinetobacter genomospecies 28 strain ANC 4149.</title>
        <authorList>
            <person name="Radolfova-Krizova L."/>
            <person name="Nemec A."/>
        </authorList>
    </citation>
    <scope>NUCLEOTIDE SEQUENCE [LARGE SCALE GENOMIC DNA]</scope>
    <source>
        <strain evidence="1 2">ANC 4149</strain>
    </source>
</reference>
<protein>
    <submittedName>
        <fullName evidence="1">Uncharacterized protein</fullName>
    </submittedName>
</protein>
<dbReference type="AlphaFoldDB" id="A0A151Y575"/>
<proteinExistence type="predicted"/>
<dbReference type="RefSeq" id="WP_067666509.1">
    <property type="nucleotide sequence ID" value="NZ_CBCSIK010000008.1"/>
</dbReference>
<name>A0A151Y575_9GAMM</name>
<accession>A0A151Y575</accession>
<gene>
    <name evidence="1" type="ORF">AZH43_07180</name>
</gene>
<organism evidence="1 2">
    <name type="scientific">Acinetobacter pragensis</name>
    <dbReference type="NCBI Taxonomy" id="1806892"/>
    <lineage>
        <taxon>Bacteria</taxon>
        <taxon>Pseudomonadati</taxon>
        <taxon>Pseudomonadota</taxon>
        <taxon>Gammaproteobacteria</taxon>
        <taxon>Moraxellales</taxon>
        <taxon>Moraxellaceae</taxon>
        <taxon>Acinetobacter</taxon>
    </lineage>
</organism>
<evidence type="ECO:0000313" key="1">
    <source>
        <dbReference type="EMBL" id="KYQ73202.1"/>
    </source>
</evidence>
<dbReference type="STRING" id="1806892.AZH43_07180"/>
<sequence>MNKTFDKPFREDLGLDDAGFHRIRMGNTVYCVKNNEIYILNTAGELNRVEEATLAAKSWIRRNVNEVLGAQKITARFICRVSHGYKVDVNGFEYIIKVSADFSKGFDRNVFDKNAPIFSWLNGVVIVDNGMYKAAPADLVNSLPFQTAVKSVVNPQRKLDRVTRHHSFTRWKSRHECEQYKIAKHNTDASGTSFK</sequence>
<evidence type="ECO:0000313" key="2">
    <source>
        <dbReference type="Proteomes" id="UP000076276"/>
    </source>
</evidence>
<keyword evidence="2" id="KW-1185">Reference proteome</keyword>
<dbReference type="Proteomes" id="UP000076276">
    <property type="component" value="Unassembled WGS sequence"/>
</dbReference>
<comment type="caution">
    <text evidence="1">The sequence shown here is derived from an EMBL/GenBank/DDBJ whole genome shotgun (WGS) entry which is preliminary data.</text>
</comment>